<name>A0A2A6RKY2_9CHLR</name>
<keyword evidence="2" id="KW-1185">Reference proteome</keyword>
<comment type="caution">
    <text evidence="1">The sequence shown here is derived from an EMBL/GenBank/DDBJ whole genome shotgun (WGS) entry which is preliminary data.</text>
</comment>
<organism evidence="1 2">
    <name type="scientific">Candidatus Viridilinea mediisalina</name>
    <dbReference type="NCBI Taxonomy" id="2024553"/>
    <lineage>
        <taxon>Bacteria</taxon>
        <taxon>Bacillati</taxon>
        <taxon>Chloroflexota</taxon>
        <taxon>Chloroflexia</taxon>
        <taxon>Chloroflexales</taxon>
        <taxon>Chloroflexineae</taxon>
        <taxon>Oscillochloridaceae</taxon>
        <taxon>Candidatus Viridilinea</taxon>
    </lineage>
</organism>
<evidence type="ECO:0000313" key="2">
    <source>
        <dbReference type="Proteomes" id="UP000220527"/>
    </source>
</evidence>
<protein>
    <submittedName>
        <fullName evidence="1">Uncharacterized protein</fullName>
    </submittedName>
</protein>
<proteinExistence type="predicted"/>
<dbReference type="Proteomes" id="UP000220527">
    <property type="component" value="Unassembled WGS sequence"/>
</dbReference>
<reference evidence="2" key="1">
    <citation type="submission" date="2017-08" db="EMBL/GenBank/DDBJ databases">
        <authorList>
            <person name="Grouzdev D.S."/>
            <person name="Gaisin V.A."/>
            <person name="Rysina M.S."/>
            <person name="Gorlenko V.M."/>
        </authorList>
    </citation>
    <scope>NUCLEOTIDE SEQUENCE [LARGE SCALE GENOMIC DNA]</scope>
    <source>
        <strain evidence="2">Kir15-3F</strain>
    </source>
</reference>
<gene>
    <name evidence="1" type="ORF">CJ255_07080</name>
</gene>
<evidence type="ECO:0000313" key="1">
    <source>
        <dbReference type="EMBL" id="PDW03737.1"/>
    </source>
</evidence>
<dbReference type="AlphaFoldDB" id="A0A2A6RKY2"/>
<dbReference type="EMBL" id="NQWI01000022">
    <property type="protein sequence ID" value="PDW03737.1"/>
    <property type="molecule type" value="Genomic_DNA"/>
</dbReference>
<accession>A0A2A6RKY2</accession>
<dbReference type="RefSeq" id="WP_097643390.1">
    <property type="nucleotide sequence ID" value="NZ_NQWI01000022.1"/>
</dbReference>
<sequence>MTTALFEQTLTLAHQLTSQEQARLIEALARTLAMTVQPSTPHAVDSAFVPAAWTRLFAFSDELRATYPEAHPAARLETDRCERTAITQGDQGLDDVHP</sequence>